<gene>
    <name evidence="2" type="ORF">E2C01_085038</name>
</gene>
<feature type="region of interest" description="Disordered" evidence="1">
    <location>
        <begin position="1"/>
        <end position="26"/>
    </location>
</feature>
<evidence type="ECO:0000256" key="1">
    <source>
        <dbReference type="SAM" id="MobiDB-lite"/>
    </source>
</evidence>
<protein>
    <submittedName>
        <fullName evidence="2">Uncharacterized protein</fullName>
    </submittedName>
</protein>
<evidence type="ECO:0000313" key="3">
    <source>
        <dbReference type="Proteomes" id="UP000324222"/>
    </source>
</evidence>
<dbReference type="EMBL" id="VSRR010083109">
    <property type="protein sequence ID" value="MPC90071.1"/>
    <property type="molecule type" value="Genomic_DNA"/>
</dbReference>
<dbReference type="Proteomes" id="UP000324222">
    <property type="component" value="Unassembled WGS sequence"/>
</dbReference>
<organism evidence="2 3">
    <name type="scientific">Portunus trituberculatus</name>
    <name type="common">Swimming crab</name>
    <name type="synonym">Neptunus trituberculatus</name>
    <dbReference type="NCBI Taxonomy" id="210409"/>
    <lineage>
        <taxon>Eukaryota</taxon>
        <taxon>Metazoa</taxon>
        <taxon>Ecdysozoa</taxon>
        <taxon>Arthropoda</taxon>
        <taxon>Crustacea</taxon>
        <taxon>Multicrustacea</taxon>
        <taxon>Malacostraca</taxon>
        <taxon>Eumalacostraca</taxon>
        <taxon>Eucarida</taxon>
        <taxon>Decapoda</taxon>
        <taxon>Pleocyemata</taxon>
        <taxon>Brachyura</taxon>
        <taxon>Eubrachyura</taxon>
        <taxon>Portunoidea</taxon>
        <taxon>Portunidae</taxon>
        <taxon>Portuninae</taxon>
        <taxon>Portunus</taxon>
    </lineage>
</organism>
<name>A0A5B7IWW3_PORTR</name>
<keyword evidence="3" id="KW-1185">Reference proteome</keyword>
<sequence length="51" mass="4856">MAGETEGAVEVIKGGGPPGTDDMGGVEVECGGGPDIVAVDDVGGPDEGGIW</sequence>
<comment type="caution">
    <text evidence="2">The sequence shown here is derived from an EMBL/GenBank/DDBJ whole genome shotgun (WGS) entry which is preliminary data.</text>
</comment>
<accession>A0A5B7IWW3</accession>
<dbReference type="AlphaFoldDB" id="A0A5B7IWW3"/>
<proteinExistence type="predicted"/>
<evidence type="ECO:0000313" key="2">
    <source>
        <dbReference type="EMBL" id="MPC90071.1"/>
    </source>
</evidence>
<reference evidence="2 3" key="1">
    <citation type="submission" date="2019-05" db="EMBL/GenBank/DDBJ databases">
        <title>Another draft genome of Portunus trituberculatus and its Hox gene families provides insights of decapod evolution.</title>
        <authorList>
            <person name="Jeong J.-H."/>
            <person name="Song I."/>
            <person name="Kim S."/>
            <person name="Choi T."/>
            <person name="Kim D."/>
            <person name="Ryu S."/>
            <person name="Kim W."/>
        </authorList>
    </citation>
    <scope>NUCLEOTIDE SEQUENCE [LARGE SCALE GENOMIC DNA]</scope>
    <source>
        <tissue evidence="2">Muscle</tissue>
    </source>
</reference>